<dbReference type="EMBL" id="JABFCZ010000012">
    <property type="protein sequence ID" value="MBD1546968.1"/>
    <property type="molecule type" value="Genomic_DNA"/>
</dbReference>
<evidence type="ECO:0000256" key="4">
    <source>
        <dbReference type="ARBA" id="ARBA00023136"/>
    </source>
</evidence>
<dbReference type="RefSeq" id="WP_190291727.1">
    <property type="nucleotide sequence ID" value="NZ_JABFCZ010000012.1"/>
</dbReference>
<evidence type="ECO:0000256" key="1">
    <source>
        <dbReference type="ARBA" id="ARBA00004141"/>
    </source>
</evidence>
<feature type="transmembrane region" description="Helical" evidence="5">
    <location>
        <begin position="106"/>
        <end position="123"/>
    </location>
</feature>
<feature type="transmembrane region" description="Helical" evidence="5">
    <location>
        <begin position="240"/>
        <end position="258"/>
    </location>
</feature>
<evidence type="ECO:0000256" key="5">
    <source>
        <dbReference type="RuleBase" id="RU363041"/>
    </source>
</evidence>
<comment type="caution">
    <text evidence="6">The sequence shown here is derived from an EMBL/GenBank/DDBJ whole genome shotgun (WGS) entry which is preliminary data.</text>
</comment>
<name>A0A926S509_9HYPH</name>
<dbReference type="Proteomes" id="UP000598467">
    <property type="component" value="Unassembled WGS sequence"/>
</dbReference>
<evidence type="ECO:0000313" key="6">
    <source>
        <dbReference type="EMBL" id="MBD1546968.1"/>
    </source>
</evidence>
<gene>
    <name evidence="6" type="ORF">HK439_11895</name>
</gene>
<evidence type="ECO:0000256" key="2">
    <source>
        <dbReference type="ARBA" id="ARBA00022692"/>
    </source>
</evidence>
<feature type="transmembrane region" description="Helical" evidence="5">
    <location>
        <begin position="75"/>
        <end position="94"/>
    </location>
</feature>
<feature type="transmembrane region" description="Helical" evidence="5">
    <location>
        <begin position="38"/>
        <end position="63"/>
    </location>
</feature>
<reference evidence="6" key="1">
    <citation type="submission" date="2020-05" db="EMBL/GenBank/DDBJ databases">
        <title>Identification of trans-AT polyketide cluster in two marine bacteria, producers of a novel glutaramide-containing polyketide sesbanimide D and analogs.</title>
        <authorList>
            <person name="Kacar D."/>
            <person name="Rodriguez P."/>
            <person name="Canedo L."/>
            <person name="Gonzalez E."/>
            <person name="Galan B."/>
            <person name="De La Calle F."/>
            <person name="Garcia J.L."/>
        </authorList>
    </citation>
    <scope>NUCLEOTIDE SEQUENCE</scope>
    <source>
        <strain evidence="6">PHM038</strain>
    </source>
</reference>
<sequence length="264" mass="26910">MTYLEPIQYGLGVLSGGLVGFTLGMFGGGGSILAVPLMVYLVGVPSAHLAIGTSAFAVAANAFSNLLSHARLGNVKWRCAAFYSVAGIVGAFIGSSVGKIVDGQNLLFLFAILMFVVGGLMFRKRGAEGNPGAQCSRENVHKVLGFGGLTGVFSGFFGIGGGFLIVPGLLASTGMPIIFAIGSSLVAVTAFGLTTALNYAISGYVDWVLAAVFIGGGIFGGLIGGALAKRLSARKGTLNTLFAGLIFVVATYMLYRSVGQMLGA</sequence>
<feature type="transmembrane region" description="Helical" evidence="5">
    <location>
        <begin position="143"/>
        <end position="166"/>
    </location>
</feature>
<proteinExistence type="inferred from homology"/>
<dbReference type="InterPro" id="IPR051598">
    <property type="entry name" value="TSUP/Inactive_protease-like"/>
</dbReference>
<feature type="transmembrane region" description="Helical" evidence="5">
    <location>
        <begin position="178"/>
        <end position="201"/>
    </location>
</feature>
<keyword evidence="4 5" id="KW-0472">Membrane</keyword>
<protein>
    <recommendedName>
        <fullName evidence="5">Probable membrane transporter protein</fullName>
    </recommendedName>
</protein>
<accession>A0A926S509</accession>
<dbReference type="GO" id="GO:0005886">
    <property type="term" value="C:plasma membrane"/>
    <property type="evidence" value="ECO:0007669"/>
    <property type="project" value="UniProtKB-SubCell"/>
</dbReference>
<feature type="transmembrane region" description="Helical" evidence="5">
    <location>
        <begin position="207"/>
        <end position="228"/>
    </location>
</feature>
<dbReference type="Pfam" id="PF01925">
    <property type="entry name" value="TauE"/>
    <property type="match status" value="1"/>
</dbReference>
<dbReference type="PANTHER" id="PTHR43701:SF2">
    <property type="entry name" value="MEMBRANE TRANSPORTER PROTEIN YJNA-RELATED"/>
    <property type="match status" value="1"/>
</dbReference>
<comment type="similarity">
    <text evidence="5">Belongs to the 4-toluene sulfonate uptake permease (TSUP) (TC 2.A.102) family.</text>
</comment>
<dbReference type="InterPro" id="IPR002781">
    <property type="entry name" value="TM_pro_TauE-like"/>
</dbReference>
<keyword evidence="2 5" id="KW-0812">Transmembrane</keyword>
<dbReference type="AlphaFoldDB" id="A0A926S509"/>
<keyword evidence="3 5" id="KW-1133">Transmembrane helix</keyword>
<keyword evidence="5" id="KW-1003">Cell membrane</keyword>
<organism evidence="6 7">
    <name type="scientific">Roseibium aggregatum</name>
    <dbReference type="NCBI Taxonomy" id="187304"/>
    <lineage>
        <taxon>Bacteria</taxon>
        <taxon>Pseudomonadati</taxon>
        <taxon>Pseudomonadota</taxon>
        <taxon>Alphaproteobacteria</taxon>
        <taxon>Hyphomicrobiales</taxon>
        <taxon>Stappiaceae</taxon>
        <taxon>Roseibium</taxon>
    </lineage>
</organism>
<evidence type="ECO:0000313" key="7">
    <source>
        <dbReference type="Proteomes" id="UP000598467"/>
    </source>
</evidence>
<feature type="transmembrane region" description="Helical" evidence="5">
    <location>
        <begin position="6"/>
        <end position="26"/>
    </location>
</feature>
<comment type="subcellular location">
    <subcellularLocation>
        <location evidence="5">Cell membrane</location>
        <topology evidence="5">Multi-pass membrane protein</topology>
    </subcellularLocation>
    <subcellularLocation>
        <location evidence="1">Membrane</location>
        <topology evidence="1">Multi-pass membrane protein</topology>
    </subcellularLocation>
</comment>
<evidence type="ECO:0000256" key="3">
    <source>
        <dbReference type="ARBA" id="ARBA00022989"/>
    </source>
</evidence>
<dbReference type="PANTHER" id="PTHR43701">
    <property type="entry name" value="MEMBRANE TRANSPORTER PROTEIN MJ0441-RELATED"/>
    <property type="match status" value="1"/>
</dbReference>